<comment type="catalytic activity">
    <reaction evidence="7">
        <text>L-cysteinyl-[prolipoprotein] + a 1,2-diacyl-sn-glycero-3-phospho-(1'-sn-glycerol) = an S-1,2-diacyl-sn-glyceryl-L-cysteinyl-[prolipoprotein] + sn-glycerol 1-phosphate + H(+)</text>
        <dbReference type="Rhea" id="RHEA:56712"/>
        <dbReference type="Rhea" id="RHEA-COMP:14679"/>
        <dbReference type="Rhea" id="RHEA-COMP:14680"/>
        <dbReference type="ChEBI" id="CHEBI:15378"/>
        <dbReference type="ChEBI" id="CHEBI:29950"/>
        <dbReference type="ChEBI" id="CHEBI:57685"/>
        <dbReference type="ChEBI" id="CHEBI:64716"/>
        <dbReference type="ChEBI" id="CHEBI:140658"/>
        <dbReference type="EC" id="2.5.1.145"/>
    </reaction>
</comment>
<dbReference type="InterPro" id="IPR001640">
    <property type="entry name" value="Lgt"/>
</dbReference>
<dbReference type="UniPathway" id="UPA00664"/>
<dbReference type="PANTHER" id="PTHR30589">
    <property type="entry name" value="PROLIPOPROTEIN DIACYLGLYCERYL TRANSFERASE"/>
    <property type="match status" value="1"/>
</dbReference>
<reference evidence="8 9" key="1">
    <citation type="submission" date="2017-09" db="EMBL/GenBank/DDBJ databases">
        <title>Depth-based differentiation of microbial function through sediment-hosted aquifers and enrichment of novel symbionts in the deep terrestrial subsurface.</title>
        <authorList>
            <person name="Probst A.J."/>
            <person name="Ladd B."/>
            <person name="Jarett J.K."/>
            <person name="Geller-Mcgrath D.E."/>
            <person name="Sieber C.M."/>
            <person name="Emerson J.B."/>
            <person name="Anantharaman K."/>
            <person name="Thomas B.C."/>
            <person name="Malmstrom R."/>
            <person name="Stieglmeier M."/>
            <person name="Klingl A."/>
            <person name="Woyke T."/>
            <person name="Ryan C.M."/>
            <person name="Banfield J.F."/>
        </authorList>
    </citation>
    <scope>NUCLEOTIDE SEQUENCE [LARGE SCALE GENOMIC DNA]</scope>
    <source>
        <strain evidence="8">CG08_land_8_20_14_0_20_40_16</strain>
    </source>
</reference>
<dbReference type="GO" id="GO:0005886">
    <property type="term" value="C:plasma membrane"/>
    <property type="evidence" value="ECO:0007669"/>
    <property type="project" value="UniProtKB-SubCell"/>
</dbReference>
<evidence type="ECO:0000256" key="2">
    <source>
        <dbReference type="ARBA" id="ARBA00022475"/>
    </source>
</evidence>
<name>A0A2H0YVY9_9BACT</name>
<dbReference type="AlphaFoldDB" id="A0A2H0YVY9"/>
<dbReference type="Proteomes" id="UP000231542">
    <property type="component" value="Unassembled WGS sequence"/>
</dbReference>
<organism evidence="8 9">
    <name type="scientific">Candidatus Kerfeldbacteria bacterium CG08_land_8_20_14_0_20_40_16</name>
    <dbReference type="NCBI Taxonomy" id="2014244"/>
    <lineage>
        <taxon>Bacteria</taxon>
        <taxon>Candidatus Kerfeldiibacteriota</taxon>
    </lineage>
</organism>
<keyword evidence="8" id="KW-0449">Lipoprotein</keyword>
<keyword evidence="2 7" id="KW-1003">Cell membrane</keyword>
<keyword evidence="3 7" id="KW-0808">Transferase</keyword>
<dbReference type="Pfam" id="PF01790">
    <property type="entry name" value="LGT"/>
    <property type="match status" value="1"/>
</dbReference>
<evidence type="ECO:0000256" key="6">
    <source>
        <dbReference type="ARBA" id="ARBA00023136"/>
    </source>
</evidence>
<feature type="transmembrane region" description="Helical" evidence="7">
    <location>
        <begin position="17"/>
        <end position="37"/>
    </location>
</feature>
<feature type="transmembrane region" description="Helical" evidence="7">
    <location>
        <begin position="166"/>
        <end position="183"/>
    </location>
</feature>
<accession>A0A2H0YVY9</accession>
<evidence type="ECO:0000256" key="1">
    <source>
        <dbReference type="ARBA" id="ARBA00007150"/>
    </source>
</evidence>
<dbReference type="GO" id="GO:0042158">
    <property type="term" value="P:lipoprotein biosynthetic process"/>
    <property type="evidence" value="ECO:0007669"/>
    <property type="project" value="UniProtKB-UniRule"/>
</dbReference>
<keyword evidence="5 7" id="KW-1133">Transmembrane helix</keyword>
<evidence type="ECO:0000256" key="5">
    <source>
        <dbReference type="ARBA" id="ARBA00022989"/>
    </source>
</evidence>
<comment type="caution">
    <text evidence="8">The sequence shown here is derived from an EMBL/GenBank/DDBJ whole genome shotgun (WGS) entry which is preliminary data.</text>
</comment>
<dbReference type="PANTHER" id="PTHR30589:SF0">
    <property type="entry name" value="PHOSPHATIDYLGLYCEROL--PROLIPOPROTEIN DIACYLGLYCERYL TRANSFERASE"/>
    <property type="match status" value="1"/>
</dbReference>
<protein>
    <recommendedName>
        <fullName evidence="7">Phosphatidylglycerol--prolipoprotein diacylglyceryl transferase</fullName>
        <ecNumber evidence="7">2.5.1.145</ecNumber>
    </recommendedName>
</protein>
<feature type="transmembrane region" description="Helical" evidence="7">
    <location>
        <begin position="195"/>
        <end position="213"/>
    </location>
</feature>
<comment type="pathway">
    <text evidence="7">Protein modification; lipoprotein biosynthesis (diacylglyceryl transfer).</text>
</comment>
<comment type="similarity">
    <text evidence="1 7">Belongs to the Lgt family.</text>
</comment>
<feature type="transmembrane region" description="Helical" evidence="7">
    <location>
        <begin position="119"/>
        <end position="141"/>
    </location>
</feature>
<dbReference type="GO" id="GO:0008961">
    <property type="term" value="F:phosphatidylglycerol-prolipoprotein diacylglyceryl transferase activity"/>
    <property type="evidence" value="ECO:0007669"/>
    <property type="project" value="UniProtKB-UniRule"/>
</dbReference>
<feature type="transmembrane region" description="Helical" evidence="7">
    <location>
        <begin position="49"/>
        <end position="70"/>
    </location>
</feature>
<evidence type="ECO:0000256" key="4">
    <source>
        <dbReference type="ARBA" id="ARBA00022692"/>
    </source>
</evidence>
<evidence type="ECO:0000313" key="9">
    <source>
        <dbReference type="Proteomes" id="UP000231542"/>
    </source>
</evidence>
<evidence type="ECO:0000256" key="3">
    <source>
        <dbReference type="ARBA" id="ARBA00022679"/>
    </source>
</evidence>
<keyword evidence="4 7" id="KW-0812">Transmembrane</keyword>
<dbReference type="EC" id="2.5.1.145" evidence="7"/>
<comment type="function">
    <text evidence="7">Catalyzes the transfer of the diacylglyceryl group from phosphatidylglycerol to the sulfhydryl group of the N-terminal cysteine of a prolipoprotein, the first step in the formation of mature lipoproteins.</text>
</comment>
<evidence type="ECO:0000256" key="7">
    <source>
        <dbReference type="HAMAP-Rule" id="MF_01147"/>
    </source>
</evidence>
<feature type="transmembrane region" description="Helical" evidence="7">
    <location>
        <begin position="225"/>
        <end position="246"/>
    </location>
</feature>
<dbReference type="NCBIfam" id="TIGR00544">
    <property type="entry name" value="lgt"/>
    <property type="match status" value="1"/>
</dbReference>
<proteinExistence type="inferred from homology"/>
<keyword evidence="6 7" id="KW-0472">Membrane</keyword>
<feature type="transmembrane region" description="Helical" evidence="7">
    <location>
        <begin position="90"/>
        <end position="107"/>
    </location>
</feature>
<sequence length="261" mass="30190">MIPYFQITEFSIGPVSFQAWGTMVALGLLAGIFIAYQETKRRKRDPNRILDLSFWIILSSFLGARIFYVIGNLDLYLKNPISIFKIWEGGMTIFGGLVGALIAYLIFLKKKKIYFWDLADPIVFALPFGIFLGRIGCFLIHDHIGKITTVPWGIQYLDGTIRHETTLYNGLSALVLFIIFLVLRRFPWSQKKGFYVASFMIWYGISRFITDFFRAEDLPISDHRWLGLTINQYVSILLFLGGICLFKKLLIRQKQTNEQEN</sequence>
<feature type="binding site" evidence="7">
    <location>
        <position position="134"/>
    </location>
    <ligand>
        <name>a 1,2-diacyl-sn-glycero-3-phospho-(1'-sn-glycerol)</name>
        <dbReference type="ChEBI" id="CHEBI:64716"/>
    </ligand>
</feature>
<gene>
    <name evidence="7 8" type="primary">lgt</name>
    <name evidence="8" type="ORF">COT24_02560</name>
</gene>
<evidence type="ECO:0000313" key="8">
    <source>
        <dbReference type="EMBL" id="PIS42655.1"/>
    </source>
</evidence>
<dbReference type="EMBL" id="PEXU01000030">
    <property type="protein sequence ID" value="PIS42655.1"/>
    <property type="molecule type" value="Genomic_DNA"/>
</dbReference>
<comment type="subcellular location">
    <subcellularLocation>
        <location evidence="7">Cell membrane</location>
        <topology evidence="7">Multi-pass membrane protein</topology>
    </subcellularLocation>
</comment>
<dbReference type="HAMAP" id="MF_01147">
    <property type="entry name" value="Lgt"/>
    <property type="match status" value="1"/>
</dbReference>